<organism evidence="6 7">
    <name type="scientific">Bremerella cremea</name>
    <dbReference type="NCBI Taxonomy" id="1031537"/>
    <lineage>
        <taxon>Bacteria</taxon>
        <taxon>Pseudomonadati</taxon>
        <taxon>Planctomycetota</taxon>
        <taxon>Planctomycetia</taxon>
        <taxon>Pirellulales</taxon>
        <taxon>Pirellulaceae</taxon>
        <taxon>Bremerella</taxon>
    </lineage>
</organism>
<dbReference type="PROSITE" id="PS51296">
    <property type="entry name" value="RIESKE"/>
    <property type="match status" value="1"/>
</dbReference>
<evidence type="ECO:0000256" key="3">
    <source>
        <dbReference type="ARBA" id="ARBA00023004"/>
    </source>
</evidence>
<evidence type="ECO:0000259" key="5">
    <source>
        <dbReference type="PROSITE" id="PS51296"/>
    </source>
</evidence>
<dbReference type="InterPro" id="IPR017941">
    <property type="entry name" value="Rieske_2Fe-2S"/>
</dbReference>
<evidence type="ECO:0000256" key="2">
    <source>
        <dbReference type="ARBA" id="ARBA00022723"/>
    </source>
</evidence>
<keyword evidence="2" id="KW-0479">Metal-binding</keyword>
<dbReference type="AlphaFoldDB" id="A0A368KKS1"/>
<dbReference type="GO" id="GO:0046872">
    <property type="term" value="F:metal ion binding"/>
    <property type="evidence" value="ECO:0007669"/>
    <property type="project" value="UniProtKB-KW"/>
</dbReference>
<comment type="caution">
    <text evidence="6">The sequence shown here is derived from an EMBL/GenBank/DDBJ whole genome shotgun (WGS) entry which is preliminary data.</text>
</comment>
<evidence type="ECO:0000313" key="6">
    <source>
        <dbReference type="EMBL" id="RCS41294.1"/>
    </source>
</evidence>
<dbReference type="GO" id="GO:0051537">
    <property type="term" value="F:2 iron, 2 sulfur cluster binding"/>
    <property type="evidence" value="ECO:0007669"/>
    <property type="project" value="UniProtKB-KW"/>
</dbReference>
<feature type="domain" description="Rieske" evidence="5">
    <location>
        <begin position="5"/>
        <end position="99"/>
    </location>
</feature>
<evidence type="ECO:0000256" key="4">
    <source>
        <dbReference type="ARBA" id="ARBA00023014"/>
    </source>
</evidence>
<accession>A0A368KKS1</accession>
<keyword evidence="3" id="KW-0408">Iron</keyword>
<sequence>MSDFHTVAKVGDIPEGQGQAFNVAGRTVAVFNTPEGYQAIDDFCPHMGASLATGPLEDGVVVCPWHAWGFQLCDGAWLDNPKIKVDCFEVRVVGDEIQVRVESKSEKA</sequence>
<evidence type="ECO:0000256" key="1">
    <source>
        <dbReference type="ARBA" id="ARBA00022714"/>
    </source>
</evidence>
<proteinExistence type="predicted"/>
<gene>
    <name evidence="6" type="ORF">DTL42_22265</name>
</gene>
<dbReference type="RefSeq" id="WP_114372349.1">
    <property type="nucleotide sequence ID" value="NZ_QPEX01000045.1"/>
</dbReference>
<dbReference type="PANTHER" id="PTHR21496">
    <property type="entry name" value="FERREDOXIN-RELATED"/>
    <property type="match status" value="1"/>
</dbReference>
<keyword evidence="1" id="KW-0001">2Fe-2S</keyword>
<dbReference type="EMBL" id="QPEX01000045">
    <property type="protein sequence ID" value="RCS41294.1"/>
    <property type="molecule type" value="Genomic_DNA"/>
</dbReference>
<evidence type="ECO:0000313" key="7">
    <source>
        <dbReference type="Proteomes" id="UP000253562"/>
    </source>
</evidence>
<dbReference type="Proteomes" id="UP000253562">
    <property type="component" value="Unassembled WGS sequence"/>
</dbReference>
<dbReference type="Gene3D" id="2.102.10.10">
    <property type="entry name" value="Rieske [2Fe-2S] iron-sulphur domain"/>
    <property type="match status" value="1"/>
</dbReference>
<dbReference type="SUPFAM" id="SSF50022">
    <property type="entry name" value="ISP domain"/>
    <property type="match status" value="1"/>
</dbReference>
<dbReference type="InterPro" id="IPR036922">
    <property type="entry name" value="Rieske_2Fe-2S_sf"/>
</dbReference>
<dbReference type="Pfam" id="PF00355">
    <property type="entry name" value="Rieske"/>
    <property type="match status" value="1"/>
</dbReference>
<name>A0A368KKS1_9BACT</name>
<reference evidence="6 7" key="1">
    <citation type="submission" date="2018-07" db="EMBL/GenBank/DDBJ databases">
        <title>Comparative genomes isolates from brazilian mangrove.</title>
        <authorList>
            <person name="De Araujo J.E."/>
            <person name="Taketani R.G."/>
            <person name="Silva M.C.P."/>
            <person name="Lourenco M.V."/>
            <person name="Oliveira V.M."/>
            <person name="Andreote F.D."/>
        </authorList>
    </citation>
    <scope>NUCLEOTIDE SEQUENCE [LARGE SCALE GENOMIC DNA]</scope>
    <source>
        <strain evidence="6 7">HEX PRIS-MGV</strain>
    </source>
</reference>
<protein>
    <submittedName>
        <fullName evidence="6">Nitrite reductase</fullName>
    </submittedName>
</protein>
<keyword evidence="4" id="KW-0411">Iron-sulfur</keyword>
<dbReference type="PANTHER" id="PTHR21496:SF23">
    <property type="entry name" value="3-PHENYLPROPIONATE_CINNAMIC ACID DIOXYGENASE FERREDOXIN SUBUNIT"/>
    <property type="match status" value="1"/>
</dbReference>
<dbReference type="OrthoDB" id="9795104at2"/>